<reference evidence="7 8" key="1">
    <citation type="submission" date="2020-08" db="EMBL/GenBank/DDBJ databases">
        <title>Sequencing the genomes of 1000 actinobacteria strains.</title>
        <authorList>
            <person name="Klenk H.-P."/>
        </authorList>
    </citation>
    <scope>NUCLEOTIDE SEQUENCE [LARGE SCALE GENOMIC DNA]</scope>
    <source>
        <strain evidence="7 8">DSM 28967</strain>
    </source>
</reference>
<keyword evidence="3 5" id="KW-0238">DNA-binding</keyword>
<dbReference type="Proteomes" id="UP000549971">
    <property type="component" value="Unassembled WGS sequence"/>
</dbReference>
<accession>A0A7W9JG65</accession>
<comment type="similarity">
    <text evidence="1">Belongs to the AfsR/DnrI/RedD regulatory family.</text>
</comment>
<dbReference type="EMBL" id="JACHMY010000001">
    <property type="protein sequence ID" value="MBB5841564.1"/>
    <property type="molecule type" value="Genomic_DNA"/>
</dbReference>
<evidence type="ECO:0000313" key="7">
    <source>
        <dbReference type="EMBL" id="MBB5841564.1"/>
    </source>
</evidence>
<keyword evidence="4" id="KW-0804">Transcription</keyword>
<dbReference type="SMART" id="SM01043">
    <property type="entry name" value="BTAD"/>
    <property type="match status" value="1"/>
</dbReference>
<dbReference type="InterPro" id="IPR001867">
    <property type="entry name" value="OmpR/PhoB-type_DNA-bd"/>
</dbReference>
<name>A0A7W9JG65_9ACTN</name>
<dbReference type="AlphaFoldDB" id="A0A7W9JG65"/>
<keyword evidence="2" id="KW-0805">Transcription regulation</keyword>
<evidence type="ECO:0000256" key="1">
    <source>
        <dbReference type="ARBA" id="ARBA00005820"/>
    </source>
</evidence>
<dbReference type="InterPro" id="IPR011990">
    <property type="entry name" value="TPR-like_helical_dom_sf"/>
</dbReference>
<evidence type="ECO:0000259" key="6">
    <source>
        <dbReference type="PROSITE" id="PS51755"/>
    </source>
</evidence>
<evidence type="ECO:0000256" key="2">
    <source>
        <dbReference type="ARBA" id="ARBA00023015"/>
    </source>
</evidence>
<sequence length="260" mass="28916">MCEIRFEFLRPPRAWCGDRLLQLGPARQQGVLAVLALNANREFTSDELLTAAWDEDEPPSGAKVVASYIYRIRNLLPCPDLLRTVPHGYQLCLRTDQTDVGQLEALLKEARTARAASNFEYAAGRLAAALDLFGGEPLGGLPGRYLESQRRKLRELHRQVQCERIDLVIRLGGLTDALAELVEVATQDPLDERLAGLLMHAWYLDGRPSSALDVYRRTRNALVQELGIEPGPELRSLHWAILSNTVGAACCNHHCTKRAG</sequence>
<dbReference type="GO" id="GO:0003677">
    <property type="term" value="F:DNA binding"/>
    <property type="evidence" value="ECO:0007669"/>
    <property type="project" value="UniProtKB-UniRule"/>
</dbReference>
<dbReference type="InterPro" id="IPR016032">
    <property type="entry name" value="Sig_transdc_resp-reg_C-effctor"/>
</dbReference>
<dbReference type="Gene3D" id="1.10.10.10">
    <property type="entry name" value="Winged helix-like DNA-binding domain superfamily/Winged helix DNA-binding domain"/>
    <property type="match status" value="1"/>
</dbReference>
<dbReference type="GO" id="GO:0000160">
    <property type="term" value="P:phosphorelay signal transduction system"/>
    <property type="evidence" value="ECO:0007669"/>
    <property type="project" value="InterPro"/>
</dbReference>
<dbReference type="PANTHER" id="PTHR35807:SF1">
    <property type="entry name" value="TRANSCRIPTIONAL REGULATOR REDD"/>
    <property type="match status" value="1"/>
</dbReference>
<protein>
    <submittedName>
        <fullName evidence="7">DNA-binding SARP family transcriptional activator</fullName>
    </submittedName>
</protein>
<dbReference type="SMART" id="SM00862">
    <property type="entry name" value="Trans_reg_C"/>
    <property type="match status" value="1"/>
</dbReference>
<dbReference type="PROSITE" id="PS51755">
    <property type="entry name" value="OMPR_PHOB"/>
    <property type="match status" value="1"/>
</dbReference>
<dbReference type="InterPro" id="IPR036388">
    <property type="entry name" value="WH-like_DNA-bd_sf"/>
</dbReference>
<dbReference type="GO" id="GO:0006355">
    <property type="term" value="P:regulation of DNA-templated transcription"/>
    <property type="evidence" value="ECO:0007669"/>
    <property type="project" value="InterPro"/>
</dbReference>
<evidence type="ECO:0000256" key="5">
    <source>
        <dbReference type="PROSITE-ProRule" id="PRU01091"/>
    </source>
</evidence>
<feature type="DNA-binding region" description="OmpR/PhoB-type" evidence="5">
    <location>
        <begin position="1"/>
        <end position="93"/>
    </location>
</feature>
<proteinExistence type="inferred from homology"/>
<dbReference type="RefSeq" id="WP_184805081.1">
    <property type="nucleotide sequence ID" value="NZ_JACHMY010000001.1"/>
</dbReference>
<dbReference type="InterPro" id="IPR005158">
    <property type="entry name" value="BTAD"/>
</dbReference>
<evidence type="ECO:0000256" key="4">
    <source>
        <dbReference type="ARBA" id="ARBA00023163"/>
    </source>
</evidence>
<dbReference type="Pfam" id="PF03704">
    <property type="entry name" value="BTAD"/>
    <property type="match status" value="1"/>
</dbReference>
<dbReference type="SUPFAM" id="SSF46894">
    <property type="entry name" value="C-terminal effector domain of the bipartite response regulators"/>
    <property type="match status" value="1"/>
</dbReference>
<dbReference type="Pfam" id="PF00486">
    <property type="entry name" value="Trans_reg_C"/>
    <property type="match status" value="1"/>
</dbReference>
<evidence type="ECO:0000313" key="8">
    <source>
        <dbReference type="Proteomes" id="UP000549971"/>
    </source>
</evidence>
<feature type="domain" description="OmpR/PhoB-type" evidence="6">
    <location>
        <begin position="1"/>
        <end position="93"/>
    </location>
</feature>
<dbReference type="CDD" id="cd15831">
    <property type="entry name" value="BTAD"/>
    <property type="match status" value="1"/>
</dbReference>
<dbReference type="Gene3D" id="1.25.40.10">
    <property type="entry name" value="Tetratricopeptide repeat domain"/>
    <property type="match status" value="1"/>
</dbReference>
<dbReference type="SUPFAM" id="SSF48452">
    <property type="entry name" value="TPR-like"/>
    <property type="match status" value="1"/>
</dbReference>
<organism evidence="7 8">
    <name type="scientific">Kribbella italica</name>
    <dbReference type="NCBI Taxonomy" id="1540520"/>
    <lineage>
        <taxon>Bacteria</taxon>
        <taxon>Bacillati</taxon>
        <taxon>Actinomycetota</taxon>
        <taxon>Actinomycetes</taxon>
        <taxon>Propionibacteriales</taxon>
        <taxon>Kribbellaceae</taxon>
        <taxon>Kribbella</taxon>
    </lineage>
</organism>
<dbReference type="PANTHER" id="PTHR35807">
    <property type="entry name" value="TRANSCRIPTIONAL REGULATOR REDD-RELATED"/>
    <property type="match status" value="1"/>
</dbReference>
<gene>
    <name evidence="7" type="ORF">HDA39_008298</name>
</gene>
<comment type="caution">
    <text evidence="7">The sequence shown here is derived from an EMBL/GenBank/DDBJ whole genome shotgun (WGS) entry which is preliminary data.</text>
</comment>
<evidence type="ECO:0000256" key="3">
    <source>
        <dbReference type="ARBA" id="ARBA00023125"/>
    </source>
</evidence>
<dbReference type="InterPro" id="IPR051677">
    <property type="entry name" value="AfsR-DnrI-RedD_regulator"/>
</dbReference>
<keyword evidence="8" id="KW-1185">Reference proteome</keyword>